<dbReference type="InterPro" id="IPR015424">
    <property type="entry name" value="PyrdxlP-dep_Trfase"/>
</dbReference>
<name>A0A4R4RV21_9ACTN</name>
<dbReference type="PANTHER" id="PTHR30244">
    <property type="entry name" value="TRANSAMINASE"/>
    <property type="match status" value="1"/>
</dbReference>
<dbReference type="Proteomes" id="UP000295621">
    <property type="component" value="Unassembled WGS sequence"/>
</dbReference>
<comment type="similarity">
    <text evidence="3">Belongs to the DegT/DnrJ/EryC1 family.</text>
</comment>
<evidence type="ECO:0000313" key="5">
    <source>
        <dbReference type="Proteomes" id="UP000295621"/>
    </source>
</evidence>
<comment type="caution">
    <text evidence="4">The sequence shown here is derived from an EMBL/GenBank/DDBJ whole genome shotgun (WGS) entry which is preliminary data.</text>
</comment>
<dbReference type="Gene3D" id="3.90.1150.10">
    <property type="entry name" value="Aspartate Aminotransferase, domain 1"/>
    <property type="match status" value="1"/>
</dbReference>
<keyword evidence="4" id="KW-0808">Transferase</keyword>
<dbReference type="OrthoDB" id="9804264at2"/>
<feature type="modified residue" description="N6-(pyridoxal phosphate)lysine" evidence="2">
    <location>
        <position position="193"/>
    </location>
</feature>
<dbReference type="Pfam" id="PF01041">
    <property type="entry name" value="DegT_DnrJ_EryC1"/>
    <property type="match status" value="1"/>
</dbReference>
<dbReference type="InterPro" id="IPR015421">
    <property type="entry name" value="PyrdxlP-dep_Trfase_major"/>
</dbReference>
<dbReference type="PIRSF" id="PIRSF000390">
    <property type="entry name" value="PLP_StrS"/>
    <property type="match status" value="1"/>
</dbReference>
<keyword evidence="2 3" id="KW-0663">Pyridoxal phosphate</keyword>
<dbReference type="InterPro" id="IPR000653">
    <property type="entry name" value="DegT/StrS_aminotransferase"/>
</dbReference>
<keyword evidence="4" id="KW-0032">Aminotransferase</keyword>
<evidence type="ECO:0000256" key="2">
    <source>
        <dbReference type="PIRSR" id="PIRSR000390-2"/>
    </source>
</evidence>
<evidence type="ECO:0000313" key="4">
    <source>
        <dbReference type="EMBL" id="TDC53971.1"/>
    </source>
</evidence>
<dbReference type="AlphaFoldDB" id="A0A4R4RV21"/>
<gene>
    <name evidence="4" type="ORF">E1212_04055</name>
</gene>
<evidence type="ECO:0000256" key="1">
    <source>
        <dbReference type="PIRSR" id="PIRSR000390-1"/>
    </source>
</evidence>
<dbReference type="GO" id="GO:0030170">
    <property type="term" value="F:pyridoxal phosphate binding"/>
    <property type="evidence" value="ECO:0007669"/>
    <property type="project" value="TreeGrafter"/>
</dbReference>
<dbReference type="SUPFAM" id="SSF53383">
    <property type="entry name" value="PLP-dependent transferases"/>
    <property type="match status" value="1"/>
</dbReference>
<feature type="active site" description="Proton acceptor" evidence="1">
    <location>
        <position position="193"/>
    </location>
</feature>
<dbReference type="CDD" id="cd00616">
    <property type="entry name" value="AHBA_syn"/>
    <property type="match status" value="1"/>
</dbReference>
<dbReference type="Gene3D" id="3.40.640.10">
    <property type="entry name" value="Type I PLP-dependent aspartate aminotransferase-like (Major domain)"/>
    <property type="match status" value="1"/>
</dbReference>
<dbReference type="GO" id="GO:0000271">
    <property type="term" value="P:polysaccharide biosynthetic process"/>
    <property type="evidence" value="ECO:0007669"/>
    <property type="project" value="TreeGrafter"/>
</dbReference>
<dbReference type="InterPro" id="IPR015422">
    <property type="entry name" value="PyrdxlP-dep_Trfase_small"/>
</dbReference>
<protein>
    <submittedName>
        <fullName evidence="4">DegT/DnrJ/EryC1/StrS aminotransferase</fullName>
    </submittedName>
</protein>
<dbReference type="PANTHER" id="PTHR30244:SF30">
    <property type="entry name" value="BLR5990 PROTEIN"/>
    <property type="match status" value="1"/>
</dbReference>
<evidence type="ECO:0000256" key="3">
    <source>
        <dbReference type="RuleBase" id="RU004508"/>
    </source>
</evidence>
<dbReference type="EMBL" id="SMKL01000006">
    <property type="protein sequence ID" value="TDC53971.1"/>
    <property type="molecule type" value="Genomic_DNA"/>
</dbReference>
<proteinExistence type="inferred from homology"/>
<keyword evidence="5" id="KW-1185">Reference proteome</keyword>
<sequence length="377" mass="39785">MIPLAEPSLGGNEARYLRECVDTGFVSSAGPFVGRFERELAAAVGTPNAVACASGTAALHVALRIAGAGPGTVVAVSDFTFIASANAAHYTGADLLLVDSEPQTWNMDTELLHDEVVRRARLGRPIPDVVEVVHVLGHPARMEPLFDLRDRFWIDIVEDAAESLGASWTAGQLAGHQVGTAGDLGCFSFNGNKIITAGGGGMIVTADGDRAATAAHLTTQAKVDGEHYRHDDVGYNYRLTNIAAAVATAQLEQLPAKVAAKRAVAARYRDALRSAPVTAPPVASWADPTFWLYSVLLDDPGLDPEKIVAALAADGVQARRLWPPLHDQRPYRAADRIGGGVADDLYRRGLSLPSSAHLSERDQDTVVASLTSALAAS</sequence>
<accession>A0A4R4RV21</accession>
<reference evidence="4 5" key="1">
    <citation type="submission" date="2019-02" db="EMBL/GenBank/DDBJ databases">
        <title>Draft genome sequences of novel Actinobacteria.</title>
        <authorList>
            <person name="Sahin N."/>
            <person name="Ay H."/>
            <person name="Saygin H."/>
        </authorList>
    </citation>
    <scope>NUCLEOTIDE SEQUENCE [LARGE SCALE GENOMIC DNA]</scope>
    <source>
        <strain evidence="4 5">KC603</strain>
    </source>
</reference>
<organism evidence="4 5">
    <name type="scientific">Jiangella ureilytica</name>
    <dbReference type="NCBI Taxonomy" id="2530374"/>
    <lineage>
        <taxon>Bacteria</taxon>
        <taxon>Bacillati</taxon>
        <taxon>Actinomycetota</taxon>
        <taxon>Actinomycetes</taxon>
        <taxon>Jiangellales</taxon>
        <taxon>Jiangellaceae</taxon>
        <taxon>Jiangella</taxon>
    </lineage>
</organism>
<dbReference type="RefSeq" id="WP_131979486.1">
    <property type="nucleotide sequence ID" value="NZ_SMKL01000006.1"/>
</dbReference>
<dbReference type="GO" id="GO:0008483">
    <property type="term" value="F:transaminase activity"/>
    <property type="evidence" value="ECO:0007669"/>
    <property type="project" value="UniProtKB-KW"/>
</dbReference>